<sequence length="75" mass="9033">MQPELFDLCLISDLGEMGYLFRFYNRVDIDRVVKGASWTFNNYLLVFDQLENNEDPMQIPMIFSWFWVQIHDLPP</sequence>
<dbReference type="InterPro" id="IPR025558">
    <property type="entry name" value="DUF4283"/>
</dbReference>
<comment type="caution">
    <text evidence="2">The sequence shown here is derived from an EMBL/GenBank/DDBJ whole genome shotgun (WGS) entry which is preliminary data.</text>
</comment>
<feature type="domain" description="DUF4283" evidence="1">
    <location>
        <begin position="11"/>
        <end position="58"/>
    </location>
</feature>
<evidence type="ECO:0000313" key="3">
    <source>
        <dbReference type="Proteomes" id="UP000593575"/>
    </source>
</evidence>
<dbReference type="EMBL" id="JABFAE010000008">
    <property type="protein sequence ID" value="MBA0833643.1"/>
    <property type="molecule type" value="Genomic_DNA"/>
</dbReference>
<name>A0A7J9JHN6_9ROSI</name>
<feature type="non-terminal residue" evidence="2">
    <location>
        <position position="75"/>
    </location>
</feature>
<keyword evidence="3" id="KW-1185">Reference proteome</keyword>
<organism evidence="2 3">
    <name type="scientific">Gossypium armourianum</name>
    <dbReference type="NCBI Taxonomy" id="34283"/>
    <lineage>
        <taxon>Eukaryota</taxon>
        <taxon>Viridiplantae</taxon>
        <taxon>Streptophyta</taxon>
        <taxon>Embryophyta</taxon>
        <taxon>Tracheophyta</taxon>
        <taxon>Spermatophyta</taxon>
        <taxon>Magnoliopsida</taxon>
        <taxon>eudicotyledons</taxon>
        <taxon>Gunneridae</taxon>
        <taxon>Pentapetalae</taxon>
        <taxon>rosids</taxon>
        <taxon>malvids</taxon>
        <taxon>Malvales</taxon>
        <taxon>Malvaceae</taxon>
        <taxon>Malvoideae</taxon>
        <taxon>Gossypium</taxon>
    </lineage>
</organism>
<protein>
    <recommendedName>
        <fullName evidence="1">DUF4283 domain-containing protein</fullName>
    </recommendedName>
</protein>
<accession>A0A7J9JHN6</accession>
<dbReference type="AlphaFoldDB" id="A0A7J9JHN6"/>
<dbReference type="Proteomes" id="UP000593575">
    <property type="component" value="Unassembled WGS sequence"/>
</dbReference>
<evidence type="ECO:0000259" key="1">
    <source>
        <dbReference type="Pfam" id="PF14111"/>
    </source>
</evidence>
<dbReference type="Pfam" id="PF14111">
    <property type="entry name" value="DUF4283"/>
    <property type="match status" value="1"/>
</dbReference>
<gene>
    <name evidence="2" type="ORF">Goarm_006073</name>
</gene>
<proteinExistence type="predicted"/>
<reference evidence="2 3" key="1">
    <citation type="journal article" date="2019" name="Genome Biol. Evol.">
        <title>Insights into the evolution of the New World diploid cottons (Gossypium, subgenus Houzingenia) based on genome sequencing.</title>
        <authorList>
            <person name="Grover C.E."/>
            <person name="Arick M.A. 2nd"/>
            <person name="Thrash A."/>
            <person name="Conover J.L."/>
            <person name="Sanders W.S."/>
            <person name="Peterson D.G."/>
            <person name="Frelichowski J.E."/>
            <person name="Scheffler J.A."/>
            <person name="Scheffler B.E."/>
            <person name="Wendel J.F."/>
        </authorList>
    </citation>
    <scope>NUCLEOTIDE SEQUENCE [LARGE SCALE GENOMIC DNA]</scope>
    <source>
        <strain evidence="2">6</strain>
        <tissue evidence="2">Leaf</tissue>
    </source>
</reference>
<evidence type="ECO:0000313" key="2">
    <source>
        <dbReference type="EMBL" id="MBA0833643.1"/>
    </source>
</evidence>